<dbReference type="EMBL" id="UINC01082896">
    <property type="protein sequence ID" value="SVC28076.1"/>
    <property type="molecule type" value="Genomic_DNA"/>
</dbReference>
<gene>
    <name evidence="1" type="ORF">METZ01_LOCUS280930</name>
</gene>
<accession>A0A382KUM2</accession>
<reference evidence="1" key="1">
    <citation type="submission" date="2018-05" db="EMBL/GenBank/DDBJ databases">
        <authorList>
            <person name="Lanie J.A."/>
            <person name="Ng W.-L."/>
            <person name="Kazmierczak K.M."/>
            <person name="Andrzejewski T.M."/>
            <person name="Davidsen T.M."/>
            <person name="Wayne K.J."/>
            <person name="Tettelin H."/>
            <person name="Glass J.I."/>
            <person name="Rusch D."/>
            <person name="Podicherti R."/>
            <person name="Tsui H.-C.T."/>
            <person name="Winkler M.E."/>
        </authorList>
    </citation>
    <scope>NUCLEOTIDE SEQUENCE</scope>
</reference>
<organism evidence="1">
    <name type="scientific">marine metagenome</name>
    <dbReference type="NCBI Taxonomy" id="408172"/>
    <lineage>
        <taxon>unclassified sequences</taxon>
        <taxon>metagenomes</taxon>
        <taxon>ecological metagenomes</taxon>
    </lineage>
</organism>
<sequence>MQSKLRFFKKWDIIHTAHQIHPSCEAGNCEVPEEL</sequence>
<feature type="non-terminal residue" evidence="1">
    <location>
        <position position="35"/>
    </location>
</feature>
<name>A0A382KUM2_9ZZZZ</name>
<protein>
    <submittedName>
        <fullName evidence="1">Uncharacterized protein</fullName>
    </submittedName>
</protein>
<evidence type="ECO:0000313" key="1">
    <source>
        <dbReference type="EMBL" id="SVC28076.1"/>
    </source>
</evidence>
<dbReference type="AlphaFoldDB" id="A0A382KUM2"/>
<proteinExistence type="predicted"/>